<keyword evidence="5 7" id="KW-0472">Membrane</keyword>
<dbReference type="PANTHER" id="PTHR37937:SF1">
    <property type="entry name" value="CONJUGATIVE TRANSFER: DNA TRANSPORT"/>
    <property type="match status" value="1"/>
</dbReference>
<proteinExistence type="predicted"/>
<protein>
    <recommendedName>
        <fullName evidence="8">TraD/TraG TraM recognition site domain-containing protein</fullName>
    </recommendedName>
</protein>
<keyword evidence="2" id="KW-1003">Cell membrane</keyword>
<dbReference type="Gene3D" id="3.40.50.300">
    <property type="entry name" value="P-loop containing nucleotide triphosphate hydrolases"/>
    <property type="match status" value="1"/>
</dbReference>
<organism evidence="9 10">
    <name type="scientific">Kitasatospora kifunensis</name>
    <name type="common">Streptomyces kifunensis</name>
    <dbReference type="NCBI Taxonomy" id="58351"/>
    <lineage>
        <taxon>Bacteria</taxon>
        <taxon>Bacillati</taxon>
        <taxon>Actinomycetota</taxon>
        <taxon>Actinomycetes</taxon>
        <taxon>Kitasatosporales</taxon>
        <taxon>Streptomycetaceae</taxon>
        <taxon>Kitasatospora</taxon>
    </lineage>
</organism>
<evidence type="ECO:0000259" key="8">
    <source>
        <dbReference type="Pfam" id="PF12696"/>
    </source>
</evidence>
<dbReference type="GO" id="GO:0005886">
    <property type="term" value="C:plasma membrane"/>
    <property type="evidence" value="ECO:0007669"/>
    <property type="project" value="UniProtKB-SubCell"/>
</dbReference>
<dbReference type="SUPFAM" id="SSF52540">
    <property type="entry name" value="P-loop containing nucleoside triphosphate hydrolases"/>
    <property type="match status" value="1"/>
</dbReference>
<evidence type="ECO:0000313" key="10">
    <source>
        <dbReference type="Proteomes" id="UP000540506"/>
    </source>
</evidence>
<evidence type="ECO:0000256" key="3">
    <source>
        <dbReference type="ARBA" id="ARBA00022692"/>
    </source>
</evidence>
<dbReference type="CDD" id="cd01127">
    <property type="entry name" value="TrwB_TraG_TraD_VirD4"/>
    <property type="match status" value="1"/>
</dbReference>
<evidence type="ECO:0000313" key="9">
    <source>
        <dbReference type="EMBL" id="MBB4929050.1"/>
    </source>
</evidence>
<keyword evidence="4 7" id="KW-1133">Transmembrane helix</keyword>
<reference evidence="9 10" key="1">
    <citation type="submission" date="2020-08" db="EMBL/GenBank/DDBJ databases">
        <title>Sequencing the genomes of 1000 actinobacteria strains.</title>
        <authorList>
            <person name="Klenk H.-P."/>
        </authorList>
    </citation>
    <scope>NUCLEOTIDE SEQUENCE [LARGE SCALE GENOMIC DNA]</scope>
    <source>
        <strain evidence="9 10">DSM 41654</strain>
    </source>
</reference>
<dbReference type="InterPro" id="IPR027417">
    <property type="entry name" value="P-loop_NTPase"/>
</dbReference>
<accession>A0A7W7RBN6</accession>
<evidence type="ECO:0000256" key="5">
    <source>
        <dbReference type="ARBA" id="ARBA00023136"/>
    </source>
</evidence>
<comment type="subcellular location">
    <subcellularLocation>
        <location evidence="1">Cell membrane</location>
        <topology evidence="1">Multi-pass membrane protein</topology>
    </subcellularLocation>
</comment>
<name>A0A7W7RBN6_KITKI</name>
<evidence type="ECO:0000256" key="1">
    <source>
        <dbReference type="ARBA" id="ARBA00004651"/>
    </source>
</evidence>
<feature type="transmembrane region" description="Helical" evidence="7">
    <location>
        <begin position="18"/>
        <end position="40"/>
    </location>
</feature>
<evidence type="ECO:0000256" key="7">
    <source>
        <dbReference type="SAM" id="Phobius"/>
    </source>
</evidence>
<feature type="region of interest" description="Disordered" evidence="6">
    <location>
        <begin position="511"/>
        <end position="533"/>
    </location>
</feature>
<feature type="domain" description="TraD/TraG TraM recognition site" evidence="8">
    <location>
        <begin position="418"/>
        <end position="545"/>
    </location>
</feature>
<dbReference type="Pfam" id="PF12696">
    <property type="entry name" value="TraG-D_C"/>
    <property type="match status" value="1"/>
</dbReference>
<evidence type="ECO:0000256" key="4">
    <source>
        <dbReference type="ARBA" id="ARBA00022989"/>
    </source>
</evidence>
<evidence type="ECO:0000256" key="6">
    <source>
        <dbReference type="SAM" id="MobiDB-lite"/>
    </source>
</evidence>
<dbReference type="Proteomes" id="UP000540506">
    <property type="component" value="Unassembled WGS sequence"/>
</dbReference>
<feature type="compositionally biased region" description="Gly residues" evidence="6">
    <location>
        <begin position="511"/>
        <end position="520"/>
    </location>
</feature>
<feature type="transmembrane region" description="Helical" evidence="7">
    <location>
        <begin position="76"/>
        <end position="97"/>
    </location>
</feature>
<evidence type="ECO:0000256" key="2">
    <source>
        <dbReference type="ARBA" id="ARBA00022475"/>
    </source>
</evidence>
<dbReference type="RefSeq" id="WP_312897672.1">
    <property type="nucleotide sequence ID" value="NZ_JACHJV010000004.1"/>
</dbReference>
<keyword evidence="3 7" id="KW-0812">Transmembrane</keyword>
<dbReference type="EMBL" id="JACHJV010000004">
    <property type="protein sequence ID" value="MBB4929050.1"/>
    <property type="molecule type" value="Genomic_DNA"/>
</dbReference>
<comment type="caution">
    <text evidence="9">The sequence shown here is derived from an EMBL/GenBank/DDBJ whole genome shotgun (WGS) entry which is preliminary data.</text>
</comment>
<dbReference type="InterPro" id="IPR051539">
    <property type="entry name" value="T4SS-coupling_protein"/>
</dbReference>
<dbReference type="InterPro" id="IPR032689">
    <property type="entry name" value="TraG-D_C"/>
</dbReference>
<keyword evidence="10" id="KW-1185">Reference proteome</keyword>
<gene>
    <name evidence="9" type="ORF">FHR34_008149</name>
</gene>
<dbReference type="PANTHER" id="PTHR37937">
    <property type="entry name" value="CONJUGATIVE TRANSFER: DNA TRANSPORT"/>
    <property type="match status" value="1"/>
</dbReference>
<sequence length="588" mass="62051">MGADVTATEGRRGPGADVAPFVFLGAMLLIVAAATGAWLAAAAGCALNGRGVGPAANPFVFAISLVRGSYHWPGGWATVIAVVEVVVVLVVASLAAWQLSRRGKRPKIDKAGRYLGKGREISKLNLRGAIAVAARLGMASAKEFPGVFIGRSIPGGQSLFGSWEDMHVDIWGPRTGKTTRRAVPAILAAPGPVLATSNKRDIVDLTRGPRSKNGTVWVFDPQGRAKEKPTWWWNPLSYVTDVTTARTLGGHFAAGSAVTGAKTDAYFTPAGEDLLSWLLLAAAVDDQPITQVYTWLTRPKDDEPVRILRAAGHIMPADSVAGTIAFPEKQRGGIYGTALQMASCLVNPAIHPWITPGRGPKRPEFKPAEFALSKDTLYSLSREGKGSAGPLVTALTVAVVEAAEEAATDMRGGRLKVPMLGVLDEAANVCRWTDLPDLYSHYGSRGIILMTILQSWDQGVEVWGEKGMSKLWSAANVRVYGGGVSDARFLGDLSQFAGMFEVDTFSTSSGGGGQGGGLFGGSTSHSHSTRSEQVLGISDLSSMPQGRALVQASGTPMVLVETVPWWEGPHAEAVRASLALYDPGEKAA</sequence>
<dbReference type="AlphaFoldDB" id="A0A7W7RBN6"/>